<evidence type="ECO:0000313" key="8">
    <source>
        <dbReference type="Proteomes" id="UP000028531"/>
    </source>
</evidence>
<dbReference type="Gene3D" id="3.30.300.70">
    <property type="entry name" value="RimP-like superfamily, N-terminal"/>
    <property type="match status" value="1"/>
</dbReference>
<evidence type="ECO:0000256" key="3">
    <source>
        <dbReference type="HAMAP-Rule" id="MF_01077"/>
    </source>
</evidence>
<dbReference type="EMBL" id="PVNA01000001">
    <property type="protein sequence ID" value="PRX15566.1"/>
    <property type="molecule type" value="Genomic_DNA"/>
</dbReference>
<protein>
    <recommendedName>
        <fullName evidence="3">Ribosome maturation factor RimP</fullName>
    </recommendedName>
</protein>
<dbReference type="SUPFAM" id="SSF75420">
    <property type="entry name" value="YhbC-like, N-terminal domain"/>
    <property type="match status" value="1"/>
</dbReference>
<dbReference type="Proteomes" id="UP000028531">
    <property type="component" value="Unassembled WGS sequence"/>
</dbReference>
<dbReference type="EMBL" id="JPJI01000032">
    <property type="protein sequence ID" value="KEZ92721.1"/>
    <property type="molecule type" value="Genomic_DNA"/>
</dbReference>
<evidence type="ECO:0000313" key="9">
    <source>
        <dbReference type="Proteomes" id="UP000239997"/>
    </source>
</evidence>
<dbReference type="InterPro" id="IPR035956">
    <property type="entry name" value="RimP_N_sf"/>
</dbReference>
<feature type="domain" description="Ribosome maturation factor RimP N-terminal" evidence="4">
    <location>
        <begin position="20"/>
        <end position="75"/>
    </location>
</feature>
<dbReference type="CDD" id="cd01734">
    <property type="entry name" value="YlxS_C"/>
    <property type="match status" value="1"/>
</dbReference>
<evidence type="ECO:0000259" key="5">
    <source>
        <dbReference type="Pfam" id="PF17384"/>
    </source>
</evidence>
<dbReference type="GO" id="GO:0005737">
    <property type="term" value="C:cytoplasm"/>
    <property type="evidence" value="ECO:0007669"/>
    <property type="project" value="UniProtKB-SubCell"/>
</dbReference>
<comment type="function">
    <text evidence="3">Required for maturation of 30S ribosomal subunits.</text>
</comment>
<proteinExistence type="inferred from homology"/>
<dbReference type="PANTHER" id="PTHR33867">
    <property type="entry name" value="RIBOSOME MATURATION FACTOR RIMP"/>
    <property type="match status" value="1"/>
</dbReference>
<gene>
    <name evidence="3" type="primary">rimP</name>
    <name evidence="6" type="ORF">IL45_11305</name>
    <name evidence="7" type="ORF">LY02_00786</name>
</gene>
<keyword evidence="9" id="KW-1185">Reference proteome</keyword>
<dbReference type="Proteomes" id="UP000239997">
    <property type="component" value="Unassembled WGS sequence"/>
</dbReference>
<dbReference type="InterPro" id="IPR036847">
    <property type="entry name" value="RimP_C_sf"/>
</dbReference>
<dbReference type="PANTHER" id="PTHR33867:SF1">
    <property type="entry name" value="RIBOSOME MATURATION FACTOR RIMP"/>
    <property type="match status" value="1"/>
</dbReference>
<dbReference type="InterPro" id="IPR028989">
    <property type="entry name" value="RimP_N"/>
</dbReference>
<reference evidence="7 9" key="2">
    <citation type="submission" date="2018-03" db="EMBL/GenBank/DDBJ databases">
        <title>Genomic Encyclopedia of Archaeal and Bacterial Type Strains, Phase II (KMG-II): from individual species to whole genera.</title>
        <authorList>
            <person name="Goeker M."/>
        </authorList>
    </citation>
    <scope>NUCLEOTIDE SEQUENCE [LARGE SCALE GENOMIC DNA]</scope>
    <source>
        <strain evidence="7 9">DSM 22727</strain>
    </source>
</reference>
<dbReference type="SUPFAM" id="SSF74942">
    <property type="entry name" value="YhbC-like, C-terminal domain"/>
    <property type="match status" value="1"/>
</dbReference>
<sequence length="155" mass="17405">MLKDTVQDLLDDAFEERPDLFLMEMTIDGGNDIKVIIDGDEGVTVADCIFISRAVEHNLDRDEVDFSLEVASAGASAPLTLPRQFKRNVGRQLEVIDREKKKETGELVSANDEGIAIQWKAREPKPIGKGKVTVEKEWSIKYDDIKQAKVIITFN</sequence>
<dbReference type="Pfam" id="PF02576">
    <property type="entry name" value="RimP_N"/>
    <property type="match status" value="1"/>
</dbReference>
<keyword evidence="1 3" id="KW-0963">Cytoplasm</keyword>
<comment type="similarity">
    <text evidence="3">Belongs to the RimP family.</text>
</comment>
<dbReference type="InterPro" id="IPR028998">
    <property type="entry name" value="RimP_C"/>
</dbReference>
<dbReference type="AlphaFoldDB" id="A0A084JUT7"/>
<dbReference type="GO" id="GO:0042274">
    <property type="term" value="P:ribosomal small subunit biogenesis"/>
    <property type="evidence" value="ECO:0007669"/>
    <property type="project" value="UniProtKB-UniRule"/>
</dbReference>
<dbReference type="InterPro" id="IPR003728">
    <property type="entry name" value="Ribosome_maturation_RimP"/>
</dbReference>
<dbReference type="RefSeq" id="WP_036583883.1">
    <property type="nucleotide sequence ID" value="NZ_JPJI01000032.1"/>
</dbReference>
<name>A0A084JUT7_NONUL</name>
<evidence type="ECO:0000256" key="1">
    <source>
        <dbReference type="ARBA" id="ARBA00022490"/>
    </source>
</evidence>
<feature type="domain" description="Ribosome maturation factor RimP C-terminal" evidence="5">
    <location>
        <begin position="79"/>
        <end position="154"/>
    </location>
</feature>
<accession>A0A084JUT7</accession>
<comment type="caution">
    <text evidence="6">The sequence shown here is derived from an EMBL/GenBank/DDBJ whole genome shotgun (WGS) entry which is preliminary data.</text>
</comment>
<evidence type="ECO:0000313" key="7">
    <source>
        <dbReference type="EMBL" id="PRX15566.1"/>
    </source>
</evidence>
<dbReference type="HAMAP" id="MF_01077">
    <property type="entry name" value="RimP"/>
    <property type="match status" value="1"/>
</dbReference>
<organism evidence="6 8">
    <name type="scientific">Nonlabens ulvanivorans</name>
    <name type="common">Persicivirga ulvanivorans</name>
    <dbReference type="NCBI Taxonomy" id="906888"/>
    <lineage>
        <taxon>Bacteria</taxon>
        <taxon>Pseudomonadati</taxon>
        <taxon>Bacteroidota</taxon>
        <taxon>Flavobacteriia</taxon>
        <taxon>Flavobacteriales</taxon>
        <taxon>Flavobacteriaceae</taxon>
        <taxon>Nonlabens</taxon>
    </lineage>
</organism>
<dbReference type="OrthoDB" id="9789702at2"/>
<evidence type="ECO:0000256" key="2">
    <source>
        <dbReference type="ARBA" id="ARBA00022517"/>
    </source>
</evidence>
<keyword evidence="2 3" id="KW-0690">Ribosome biogenesis</keyword>
<reference evidence="6 8" key="1">
    <citation type="submission" date="2014-07" db="EMBL/GenBank/DDBJ databases">
        <title>Draft genome sequence of Nonlabens ulvanivorans, an ulvan degrading bacterium.</title>
        <authorList>
            <person name="Kopel M."/>
            <person name="Helbert W."/>
            <person name="Henrissat B."/>
            <person name="Doniger T."/>
            <person name="Banin E."/>
        </authorList>
    </citation>
    <scope>NUCLEOTIDE SEQUENCE [LARGE SCALE GENOMIC DNA]</scope>
    <source>
        <strain evidence="6 8">PLR</strain>
    </source>
</reference>
<dbReference type="NCBIfam" id="NF002531">
    <property type="entry name" value="PRK02001.1"/>
    <property type="match status" value="1"/>
</dbReference>
<evidence type="ECO:0000259" key="4">
    <source>
        <dbReference type="Pfam" id="PF02576"/>
    </source>
</evidence>
<dbReference type="Pfam" id="PF17384">
    <property type="entry name" value="DUF150_C"/>
    <property type="match status" value="1"/>
</dbReference>
<evidence type="ECO:0000313" key="6">
    <source>
        <dbReference type="EMBL" id="KEZ92721.1"/>
    </source>
</evidence>
<comment type="subcellular location">
    <subcellularLocation>
        <location evidence="3">Cytoplasm</location>
    </subcellularLocation>
</comment>